<evidence type="ECO:0000313" key="4">
    <source>
        <dbReference type="EMBL" id="RQH02273.1"/>
    </source>
</evidence>
<feature type="compositionally biased region" description="Polar residues" evidence="1">
    <location>
        <begin position="1112"/>
        <end position="1125"/>
    </location>
</feature>
<feature type="domain" description="CARDB" evidence="3">
    <location>
        <begin position="1050"/>
        <end position="1131"/>
    </location>
</feature>
<dbReference type="Pfam" id="PF07705">
    <property type="entry name" value="CARDB"/>
    <property type="match status" value="2"/>
</dbReference>
<dbReference type="AlphaFoldDB" id="A0A3N6NQW1"/>
<dbReference type="InterPro" id="IPR011050">
    <property type="entry name" value="Pectin_lyase_fold/virulence"/>
</dbReference>
<feature type="region of interest" description="Disordered" evidence="1">
    <location>
        <begin position="1112"/>
        <end position="1213"/>
    </location>
</feature>
<dbReference type="InterPro" id="IPR011635">
    <property type="entry name" value="CARDB"/>
</dbReference>
<keyword evidence="2" id="KW-1133">Transmembrane helix</keyword>
<feature type="transmembrane region" description="Helical" evidence="2">
    <location>
        <begin position="1213"/>
        <end position="1233"/>
    </location>
</feature>
<dbReference type="Gene3D" id="2.160.20.10">
    <property type="entry name" value="Single-stranded right-handed beta-helix, Pectin lyase-like"/>
    <property type="match status" value="1"/>
</dbReference>
<dbReference type="EMBL" id="REFZ01000002">
    <property type="protein sequence ID" value="RQH02273.1"/>
    <property type="molecule type" value="Genomic_DNA"/>
</dbReference>
<dbReference type="InterPro" id="IPR013783">
    <property type="entry name" value="Ig-like_fold"/>
</dbReference>
<proteinExistence type="predicted"/>
<evidence type="ECO:0000259" key="3">
    <source>
        <dbReference type="Pfam" id="PF07705"/>
    </source>
</evidence>
<reference evidence="4 5" key="1">
    <citation type="submission" date="2018-10" db="EMBL/GenBank/DDBJ databases">
        <title>Natrarchaeobius chitinivorans gen. nov., sp. nov., and Natrarchaeobius haloalkaliphilus sp. nov., alkaliphilic, chitin-utilizing haloarchaea from hypersaline alkaline lakes.</title>
        <authorList>
            <person name="Sorokin D.Y."/>
            <person name="Elcheninov A.G."/>
            <person name="Kostrikina N.A."/>
            <person name="Bale N.J."/>
            <person name="Sinninghe Damste J.S."/>
            <person name="Khijniak T.V."/>
            <person name="Kublanov I.V."/>
            <person name="Toshchakov S.V."/>
        </authorList>
    </citation>
    <scope>NUCLEOTIDE SEQUENCE [LARGE SCALE GENOMIC DNA]</scope>
    <source>
        <strain evidence="4 5">AArcht7</strain>
    </source>
</reference>
<accession>A0A3N6NQW1</accession>
<feature type="compositionally biased region" description="Acidic residues" evidence="1">
    <location>
        <begin position="1155"/>
        <end position="1210"/>
    </location>
</feature>
<dbReference type="InterPro" id="IPR012334">
    <property type="entry name" value="Pectin_lyas_fold"/>
</dbReference>
<dbReference type="Proteomes" id="UP000281431">
    <property type="component" value="Unassembled WGS sequence"/>
</dbReference>
<feature type="domain" description="CARDB" evidence="3">
    <location>
        <begin position="851"/>
        <end position="926"/>
    </location>
</feature>
<evidence type="ECO:0000313" key="5">
    <source>
        <dbReference type="Proteomes" id="UP000281431"/>
    </source>
</evidence>
<name>A0A3N6NQW1_NATCH</name>
<dbReference type="SUPFAM" id="SSF51126">
    <property type="entry name" value="Pectin lyase-like"/>
    <property type="match status" value="1"/>
</dbReference>
<protein>
    <recommendedName>
        <fullName evidence="3">CARDB domain-containing protein</fullName>
    </recommendedName>
</protein>
<keyword evidence="5" id="KW-1185">Reference proteome</keyword>
<keyword evidence="2" id="KW-0472">Membrane</keyword>
<keyword evidence="2" id="KW-0812">Transmembrane</keyword>
<evidence type="ECO:0000256" key="1">
    <source>
        <dbReference type="SAM" id="MobiDB-lite"/>
    </source>
</evidence>
<gene>
    <name evidence="4" type="ORF">EA472_02935</name>
</gene>
<dbReference type="Gene3D" id="2.60.40.10">
    <property type="entry name" value="Immunoglobulins"/>
    <property type="match status" value="4"/>
</dbReference>
<organism evidence="4 5">
    <name type="scientific">Natrarchaeobius chitinivorans</name>
    <dbReference type="NCBI Taxonomy" id="1679083"/>
    <lineage>
        <taxon>Archaea</taxon>
        <taxon>Methanobacteriati</taxon>
        <taxon>Methanobacteriota</taxon>
        <taxon>Stenosarchaea group</taxon>
        <taxon>Halobacteria</taxon>
        <taxon>Halobacteriales</taxon>
        <taxon>Natrialbaceae</taxon>
        <taxon>Natrarchaeobius</taxon>
    </lineage>
</organism>
<evidence type="ECO:0000256" key="2">
    <source>
        <dbReference type="SAM" id="Phobius"/>
    </source>
</evidence>
<comment type="caution">
    <text evidence="4">The sequence shown here is derived from an EMBL/GenBank/DDBJ whole genome shotgun (WGS) entry which is preliminary data.</text>
</comment>
<sequence length="1237" mass="129665">MEKDNYAGDSHPTMSKSAVTVGMTLILILAPLAGVVGAAPPPAQSASVSSDDLETGIEDLSVSENAPFTLRADYTSENANTVVDNQDVSVLVHDTTEVTLDANYDHLGVFSQDTVPLEYHGDESDLTDLNLIVGQVDPDEGTSVVDLLTAFGGDSLDPLNENVDFQHEDNDPDVSDGVVTYDASGDEAGQYVAILATDGLEIDGGDLTVESETTIAGLESFVVQDGPSTVDHPSAAELGDDVEFTAGPSGIDQPVQHGIVLYDEDTFLDESTLIEIEEEISADISTDNVTIHSDIGDLNGEFSVEDELELFGFSGGPGSETGMVSILDVVAATSDQTGFDEDQVEAGSTVLDASATALVVDDDSASIDVGTLEEWEEGEYRWIHVAGNEDGDQLETNTGTIDLYDEIDVNFDVEITNVDDDGVVEGDGNVSVDANIENTGTTDGEQNVEFRVDGDVVDSETVALDADEETNVNFEYETEVGDAPGVVVTVASDDDSDSASAKILEQDPAEFDVTSYTEDVGTDEITLTAEIANTGDQPGTIDVQHAFNDEVDVNDSVSIDDGETKSISATFGLEDTRAGNFTDSAELEVADSTSGETLHTDSKSIEIDYGSIADAVDSATGGDTVSVGDGTFEENVVIEEAIRVRGVGDDITVANETGNEDPIFTLDSDNVVVRGLTFTDASTAIDVATDANDTQIRSNDFVADGMDPVINVAGDGTLIRNNVVEAESEPAETAIDLTGEPGQDGTTIIYNTIVTDPDEDGDDGTAVAIHSENSNESVVQTSNFHAGSDDNLGVVGTNDIDVALAEGPGSLSDFTADGVYQPEGALNINSGINEQNTSTEPNDPAEYVIQSVDVDPQTVLKGETITVSATVENEGDMGGEEIITLEVDGTSVNATEDEVELDPGEDTTVSLEYETTDAGDFDAAMVSETDPDGLSTGFTVQEPAYFEVTDFELDDDEIYKGETATATATVENTGDLEDTQTIHLEVNGYSNATESDLYLAGGDSAEVELTTEELDDIGIHNVDIVSADDSDGGTLAVLDPGDSFYRVSIDEGATDDSVTEGNDLTVEATITNIGDDDGDEQTIEFLIDGTQKDTESVKLDEGASTGVTFTYETSGSDVGSLTATVASDDDDDSKSITVDEYTPPSGGGGSPAPPSDDDDDDVTDDEPVTDDDVPVTDDDEPVTDDEPVETDDDAPVTDDSTDDEPPETADDTIPGFGVTAMLVALLSIALIAIRQLN</sequence>